<dbReference type="AlphaFoldDB" id="A0A8C4Q488"/>
<proteinExistence type="predicted"/>
<reference evidence="2" key="2">
    <citation type="submission" date="2025-09" db="UniProtKB">
        <authorList>
            <consortium name="Ensembl"/>
        </authorList>
    </citation>
    <scope>IDENTIFICATION</scope>
</reference>
<evidence type="ECO:0000313" key="3">
    <source>
        <dbReference type="Proteomes" id="UP000694388"/>
    </source>
</evidence>
<dbReference type="Ensembl" id="ENSEBUT00000010269.1">
    <property type="protein sequence ID" value="ENSEBUP00000009739.1"/>
    <property type="gene ID" value="ENSEBUG00000006255.1"/>
</dbReference>
<accession>A0A8C4Q488</accession>
<reference evidence="2" key="1">
    <citation type="submission" date="2025-08" db="UniProtKB">
        <authorList>
            <consortium name="Ensembl"/>
        </authorList>
    </citation>
    <scope>IDENTIFICATION</scope>
</reference>
<name>A0A8C4Q488_EPTBU</name>
<dbReference type="GeneTree" id="ENSGT00930000152819"/>
<evidence type="ECO:0000313" key="2">
    <source>
        <dbReference type="Ensembl" id="ENSEBUP00000009739.1"/>
    </source>
</evidence>
<evidence type="ECO:0000256" key="1">
    <source>
        <dbReference type="SAM" id="Coils"/>
    </source>
</evidence>
<dbReference type="Proteomes" id="UP000694388">
    <property type="component" value="Unplaced"/>
</dbReference>
<organism evidence="2 3">
    <name type="scientific">Eptatretus burgeri</name>
    <name type="common">Inshore hagfish</name>
    <dbReference type="NCBI Taxonomy" id="7764"/>
    <lineage>
        <taxon>Eukaryota</taxon>
        <taxon>Metazoa</taxon>
        <taxon>Chordata</taxon>
        <taxon>Craniata</taxon>
        <taxon>Vertebrata</taxon>
        <taxon>Cyclostomata</taxon>
        <taxon>Myxini</taxon>
        <taxon>Myxiniformes</taxon>
        <taxon>Myxinidae</taxon>
        <taxon>Eptatretinae</taxon>
        <taxon>Eptatretus</taxon>
    </lineage>
</organism>
<sequence length="317" mass="34817">MEAGKKEMANEIITAVEEIDKLGQGMKKVKEGQEQIKGEMRKNTRTIEQLKEEQGEIKKGLDVVKEECRARDEVITKTVKEMEQKAEEKTVELGKRIEKHEGETEEQFRTTGEEISKTNKEVEQVKEDLRKLLFETIGEKLSEVIKGKMEDMEGRLVKRVEAQGERQGVLLREQGGRICSLEVDCAQVGPVSQGGVGGLPDAGVCMPSLGRVEAVGSFGLMRAPGMTIPVDVQSASPMAWESKRDDVGHGQTRTGVVNSPGKWLGPCGSEAPLGLGRYTPPGVPWELEGGPQKDQACRYPVRWQDGLEGVHGPVPVC</sequence>
<keyword evidence="3" id="KW-1185">Reference proteome</keyword>
<feature type="coiled-coil region" evidence="1">
    <location>
        <begin position="33"/>
        <end position="135"/>
    </location>
</feature>
<protein>
    <submittedName>
        <fullName evidence="2">Uncharacterized protein</fullName>
    </submittedName>
</protein>
<keyword evidence="1" id="KW-0175">Coiled coil</keyword>